<comment type="caution">
    <text evidence="1">The sequence shown here is derived from an EMBL/GenBank/DDBJ whole genome shotgun (WGS) entry which is preliminary data.</text>
</comment>
<reference evidence="1" key="1">
    <citation type="submission" date="2023-10" db="EMBL/GenBank/DDBJ databases">
        <title>Chromosome-level genome of the transformable northern wattle, Acacia crassicarpa.</title>
        <authorList>
            <person name="Massaro I."/>
            <person name="Sinha N.R."/>
            <person name="Poethig S."/>
            <person name="Leichty A.R."/>
        </authorList>
    </citation>
    <scope>NUCLEOTIDE SEQUENCE</scope>
    <source>
        <strain evidence="1">Acra3RX</strain>
        <tissue evidence="1">Leaf</tissue>
    </source>
</reference>
<keyword evidence="2" id="KW-1185">Reference proteome</keyword>
<organism evidence="1 2">
    <name type="scientific">Acacia crassicarpa</name>
    <name type="common">northern wattle</name>
    <dbReference type="NCBI Taxonomy" id="499986"/>
    <lineage>
        <taxon>Eukaryota</taxon>
        <taxon>Viridiplantae</taxon>
        <taxon>Streptophyta</taxon>
        <taxon>Embryophyta</taxon>
        <taxon>Tracheophyta</taxon>
        <taxon>Spermatophyta</taxon>
        <taxon>Magnoliopsida</taxon>
        <taxon>eudicotyledons</taxon>
        <taxon>Gunneridae</taxon>
        <taxon>Pentapetalae</taxon>
        <taxon>rosids</taxon>
        <taxon>fabids</taxon>
        <taxon>Fabales</taxon>
        <taxon>Fabaceae</taxon>
        <taxon>Caesalpinioideae</taxon>
        <taxon>mimosoid clade</taxon>
        <taxon>Acacieae</taxon>
        <taxon>Acacia</taxon>
    </lineage>
</organism>
<protein>
    <submittedName>
        <fullName evidence="1">Uncharacterized protein</fullName>
    </submittedName>
</protein>
<evidence type="ECO:0000313" key="2">
    <source>
        <dbReference type="Proteomes" id="UP001293593"/>
    </source>
</evidence>
<gene>
    <name evidence="1" type="ORF">QN277_023147</name>
</gene>
<proteinExistence type="predicted"/>
<evidence type="ECO:0000313" key="1">
    <source>
        <dbReference type="EMBL" id="KAK4270063.1"/>
    </source>
</evidence>
<dbReference type="Proteomes" id="UP001293593">
    <property type="component" value="Unassembled WGS sequence"/>
</dbReference>
<name>A0AAE1JIA7_9FABA</name>
<dbReference type="AlphaFoldDB" id="A0AAE1JIA7"/>
<dbReference type="EMBL" id="JAWXYG010000006">
    <property type="protein sequence ID" value="KAK4270063.1"/>
    <property type="molecule type" value="Genomic_DNA"/>
</dbReference>
<sequence length="68" mass="7525">MAAAFDYFGNMYDGGLKPTLLRTLPQDYEANTDGYCDVESAIASKLFSRGCSHNILKAVRFLCHDCPT</sequence>
<accession>A0AAE1JIA7</accession>